<protein>
    <submittedName>
        <fullName evidence="2">YeeE/YedE family protein</fullName>
    </submittedName>
</protein>
<accession>A0A9X3CBG0</accession>
<proteinExistence type="predicted"/>
<feature type="transmembrane region" description="Helical" evidence="1">
    <location>
        <begin position="87"/>
        <end position="113"/>
    </location>
</feature>
<dbReference type="Proteomes" id="UP001155586">
    <property type="component" value="Unassembled WGS sequence"/>
</dbReference>
<dbReference type="Pfam" id="PF20398">
    <property type="entry name" value="DUF6691"/>
    <property type="match status" value="1"/>
</dbReference>
<keyword evidence="1" id="KW-0812">Transmembrane</keyword>
<feature type="transmembrane region" description="Helical" evidence="1">
    <location>
        <begin position="119"/>
        <end position="137"/>
    </location>
</feature>
<dbReference type="EMBL" id="JAKRRX010000006">
    <property type="protein sequence ID" value="MCW8332612.1"/>
    <property type="molecule type" value="Genomic_DNA"/>
</dbReference>
<evidence type="ECO:0000256" key="1">
    <source>
        <dbReference type="SAM" id="Phobius"/>
    </source>
</evidence>
<keyword evidence="1" id="KW-0472">Membrane</keyword>
<name>A0A9X3CBG0_9VIBR</name>
<dbReference type="InterPro" id="IPR046513">
    <property type="entry name" value="DUF6691"/>
</dbReference>
<organism evidence="2 3">
    <name type="scientific">Vibrio paucivorans</name>
    <dbReference type="NCBI Taxonomy" id="2829489"/>
    <lineage>
        <taxon>Bacteria</taxon>
        <taxon>Pseudomonadati</taxon>
        <taxon>Pseudomonadota</taxon>
        <taxon>Gammaproteobacteria</taxon>
        <taxon>Vibrionales</taxon>
        <taxon>Vibrionaceae</taxon>
        <taxon>Vibrio</taxon>
    </lineage>
</organism>
<feature type="transmembrane region" description="Helical" evidence="1">
    <location>
        <begin position="43"/>
        <end position="62"/>
    </location>
</feature>
<dbReference type="RefSeq" id="WP_265686360.1">
    <property type="nucleotide sequence ID" value="NZ_JAKRRX010000006.1"/>
</dbReference>
<sequence>MWLFRITALLSGLLFGAGMAISGMIQPEKVIGFLDVAGAWDPSLAFVMGGALLVFMPSYFLLIKPRKASVTGEAICLPTKKTLDSRLLSGAAIFGLGWGIAGICPGPAVASLALGDKGIVLFLLSLIVGSLIGQLVLEPKQPSPSIPQN</sequence>
<keyword evidence="1" id="KW-1133">Transmembrane helix</keyword>
<evidence type="ECO:0000313" key="3">
    <source>
        <dbReference type="Proteomes" id="UP001155586"/>
    </source>
</evidence>
<dbReference type="AlphaFoldDB" id="A0A9X3CBG0"/>
<evidence type="ECO:0000313" key="2">
    <source>
        <dbReference type="EMBL" id="MCW8332612.1"/>
    </source>
</evidence>
<gene>
    <name evidence="2" type="ORF">MD483_02040</name>
</gene>
<keyword evidence="3" id="KW-1185">Reference proteome</keyword>
<reference evidence="2" key="1">
    <citation type="submission" date="2022-02" db="EMBL/GenBank/DDBJ databases">
        <title>Vibrio sp. nov., a new bacterium isolated from Bohai sea, China.</title>
        <authorList>
            <person name="Yuan Y."/>
        </authorList>
    </citation>
    <scope>NUCLEOTIDE SEQUENCE</scope>
    <source>
        <strain evidence="2">DBSS07</strain>
    </source>
</reference>
<comment type="caution">
    <text evidence="2">The sequence shown here is derived from an EMBL/GenBank/DDBJ whole genome shotgun (WGS) entry which is preliminary data.</text>
</comment>